<evidence type="ECO:0000256" key="5">
    <source>
        <dbReference type="ARBA" id="ARBA00022630"/>
    </source>
</evidence>
<dbReference type="InterPro" id="IPR036250">
    <property type="entry name" value="AcylCo_DH-like_C"/>
</dbReference>
<dbReference type="EC" id="1.3.99.12" evidence="13"/>
<keyword evidence="4" id="KW-0101">Branched-chain amino acid catabolism</keyword>
<dbReference type="Pfam" id="PF02771">
    <property type="entry name" value="Acyl-CoA_dh_N"/>
    <property type="match status" value="1"/>
</dbReference>
<dbReference type="InterPro" id="IPR006091">
    <property type="entry name" value="Acyl-CoA_Oxase/DH_mid-dom"/>
</dbReference>
<comment type="similarity">
    <text evidence="3 8">Belongs to the acyl-CoA dehydrogenase family.</text>
</comment>
<dbReference type="GO" id="GO:0009083">
    <property type="term" value="P:branched-chain amino acid catabolic process"/>
    <property type="evidence" value="ECO:0007669"/>
    <property type="project" value="UniProtKB-KW"/>
</dbReference>
<keyword evidence="7 8" id="KW-0560">Oxidoreductase</keyword>
<evidence type="ECO:0000256" key="7">
    <source>
        <dbReference type="ARBA" id="ARBA00023002"/>
    </source>
</evidence>
<feature type="compositionally biased region" description="Basic and acidic residues" evidence="9">
    <location>
        <begin position="14"/>
        <end position="26"/>
    </location>
</feature>
<dbReference type="FunFam" id="1.10.540.10:FF:000002">
    <property type="entry name" value="Acyl-CoA dehydrogenase FadE19"/>
    <property type="match status" value="1"/>
</dbReference>
<name>A0A1X6X474_9MICO</name>
<evidence type="ECO:0000259" key="12">
    <source>
        <dbReference type="Pfam" id="PF02771"/>
    </source>
</evidence>
<keyword evidence="14" id="KW-1185">Reference proteome</keyword>
<dbReference type="AlphaFoldDB" id="A0A1X6X474"/>
<evidence type="ECO:0000256" key="1">
    <source>
        <dbReference type="ARBA" id="ARBA00001974"/>
    </source>
</evidence>
<dbReference type="PIRSF" id="PIRSF016578">
    <property type="entry name" value="HsaA"/>
    <property type="match status" value="1"/>
</dbReference>
<dbReference type="InterPro" id="IPR046373">
    <property type="entry name" value="Acyl-CoA_Oxase/DH_mid-dom_sf"/>
</dbReference>
<dbReference type="GO" id="GO:0003995">
    <property type="term" value="F:acyl-CoA dehydrogenase activity"/>
    <property type="evidence" value="ECO:0007669"/>
    <property type="project" value="InterPro"/>
</dbReference>
<dbReference type="InterPro" id="IPR052547">
    <property type="entry name" value="Mito_Isobutyryl-CoADH"/>
</dbReference>
<evidence type="ECO:0000256" key="4">
    <source>
        <dbReference type="ARBA" id="ARBA00022456"/>
    </source>
</evidence>
<dbReference type="Proteomes" id="UP000196581">
    <property type="component" value="Unassembled WGS sequence"/>
</dbReference>
<comment type="cofactor">
    <cofactor evidence="1 8">
        <name>FAD</name>
        <dbReference type="ChEBI" id="CHEBI:57692"/>
    </cofactor>
</comment>
<dbReference type="InterPro" id="IPR009100">
    <property type="entry name" value="AcylCoA_DH/oxidase_NM_dom_sf"/>
</dbReference>
<dbReference type="FunFam" id="2.40.110.10:FF:000001">
    <property type="entry name" value="Acyl-CoA dehydrogenase, mitochondrial"/>
    <property type="match status" value="1"/>
</dbReference>
<feature type="domain" description="Acyl-CoA dehydrogenase/oxidase C-terminal" evidence="10">
    <location>
        <begin position="260"/>
        <end position="408"/>
    </location>
</feature>
<feature type="domain" description="Acyl-CoA dehydrogenase/oxidase N-terminal" evidence="12">
    <location>
        <begin position="39"/>
        <end position="150"/>
    </location>
</feature>
<evidence type="ECO:0000256" key="2">
    <source>
        <dbReference type="ARBA" id="ARBA00005109"/>
    </source>
</evidence>
<evidence type="ECO:0000313" key="14">
    <source>
        <dbReference type="Proteomes" id="UP000196581"/>
    </source>
</evidence>
<dbReference type="FunFam" id="1.20.140.10:FF:000001">
    <property type="entry name" value="Acyl-CoA dehydrogenase"/>
    <property type="match status" value="1"/>
</dbReference>
<dbReference type="InterPro" id="IPR013786">
    <property type="entry name" value="AcylCoA_DH/ox_N"/>
</dbReference>
<keyword evidence="6 8" id="KW-0274">FAD</keyword>
<dbReference type="SUPFAM" id="SSF47203">
    <property type="entry name" value="Acyl-CoA dehydrogenase C-terminal domain-like"/>
    <property type="match status" value="1"/>
</dbReference>
<accession>A0A1X6X474</accession>
<keyword evidence="5 8" id="KW-0285">Flavoprotein</keyword>
<gene>
    <name evidence="13" type="ORF">FM105_03730</name>
</gene>
<dbReference type="Pfam" id="PF02770">
    <property type="entry name" value="Acyl-CoA_dh_M"/>
    <property type="match status" value="1"/>
</dbReference>
<evidence type="ECO:0000259" key="11">
    <source>
        <dbReference type="Pfam" id="PF02770"/>
    </source>
</evidence>
<proteinExistence type="inferred from homology"/>
<feature type="region of interest" description="Disordered" evidence="9">
    <location>
        <begin position="1"/>
        <end position="28"/>
    </location>
</feature>
<dbReference type="PANTHER" id="PTHR43831:SF1">
    <property type="entry name" value="ISOBUTYRYL-COA DEHYDROGENASE, MITOCHONDRIAL"/>
    <property type="match status" value="1"/>
</dbReference>
<dbReference type="GO" id="GO:0050660">
    <property type="term" value="F:flavin adenine dinucleotide binding"/>
    <property type="evidence" value="ECO:0007669"/>
    <property type="project" value="InterPro"/>
</dbReference>
<dbReference type="Gene3D" id="2.40.110.10">
    <property type="entry name" value="Butyryl-CoA Dehydrogenase, subunit A, domain 2"/>
    <property type="match status" value="1"/>
</dbReference>
<evidence type="ECO:0000259" key="10">
    <source>
        <dbReference type="Pfam" id="PF00441"/>
    </source>
</evidence>
<dbReference type="Gene3D" id="1.20.140.10">
    <property type="entry name" value="Butyryl-CoA Dehydrogenase, subunit A, domain 3"/>
    <property type="match status" value="1"/>
</dbReference>
<dbReference type="SUPFAM" id="SSF56645">
    <property type="entry name" value="Acyl-CoA dehydrogenase NM domain-like"/>
    <property type="match status" value="1"/>
</dbReference>
<evidence type="ECO:0000256" key="9">
    <source>
        <dbReference type="SAM" id="MobiDB-lite"/>
    </source>
</evidence>
<dbReference type="PANTHER" id="PTHR43831">
    <property type="entry name" value="ISOBUTYRYL-COA DEHYDROGENASE"/>
    <property type="match status" value="1"/>
</dbReference>
<dbReference type="InterPro" id="IPR009075">
    <property type="entry name" value="AcylCo_DH/oxidase_C"/>
</dbReference>
<sequence>MRSSGGLRPAATAEHADTSRRSEARMPRSTASVIPFGLTEEQQELFAMCRTFADEELAPHALDWDADGHFPVDAIRRTAELGMGGIYIDEEYGGAGLGRMDAVLVFEALSTGCPAISSYISIHNMVAKCLELFASEEQKQRWLVPMASFEALTSYCLTEPNAGSDAAALKTSARRDGDGYILNGVKQFISGAGSSDLYLVMARTGQDGARGISAFIVEDGTEGLSFGPNEKKMGWKAQPTRQVFMENVRVPLENRIGDEGTGFRIAMSGLDGGRLNIGASSLGGAQSALEKAITYMGERQAFGQDLTGFQALRFEVADLQTKLEAARSLLWRAASAYDADDPSTTLLSAMGKLTATDTGFDVANRALQLFGGYGYLAEYGVEKLVRDLRVHQILEGTNEIMRVIISRRSTGVG</sequence>
<dbReference type="InterPro" id="IPR006089">
    <property type="entry name" value="Acyl-CoA_DH_CS"/>
</dbReference>
<organism evidence="13 14">
    <name type="scientific">Brevibacterium yomogidense</name>
    <dbReference type="NCBI Taxonomy" id="946573"/>
    <lineage>
        <taxon>Bacteria</taxon>
        <taxon>Bacillati</taxon>
        <taxon>Actinomycetota</taxon>
        <taxon>Actinomycetes</taxon>
        <taxon>Micrococcales</taxon>
        <taxon>Brevibacteriaceae</taxon>
        <taxon>Brevibacterium</taxon>
    </lineage>
</organism>
<dbReference type="InterPro" id="IPR037069">
    <property type="entry name" value="AcylCoA_DH/ox_N_sf"/>
</dbReference>
<dbReference type="PROSITE" id="PS00073">
    <property type="entry name" value="ACYL_COA_DH_2"/>
    <property type="match status" value="1"/>
</dbReference>
<evidence type="ECO:0000256" key="6">
    <source>
        <dbReference type="ARBA" id="ARBA00022827"/>
    </source>
</evidence>
<reference evidence="14" key="1">
    <citation type="submission" date="2017-02" db="EMBL/GenBank/DDBJ databases">
        <authorList>
            <person name="Dridi B."/>
        </authorList>
    </citation>
    <scope>NUCLEOTIDE SEQUENCE [LARGE SCALE GENOMIC DNA]</scope>
    <source>
        <strain evidence="14">B Co 03.10</strain>
    </source>
</reference>
<dbReference type="Pfam" id="PF00441">
    <property type="entry name" value="Acyl-CoA_dh_1"/>
    <property type="match status" value="1"/>
</dbReference>
<feature type="domain" description="Acyl-CoA oxidase/dehydrogenase middle" evidence="11">
    <location>
        <begin position="155"/>
        <end position="248"/>
    </location>
</feature>
<comment type="pathway">
    <text evidence="2">Amino-acid degradation; L-valine degradation.</text>
</comment>
<dbReference type="Gene3D" id="1.10.540.10">
    <property type="entry name" value="Acyl-CoA dehydrogenase/oxidase, N-terminal domain"/>
    <property type="match status" value="1"/>
</dbReference>
<dbReference type="EMBL" id="FWFF01000004">
    <property type="protein sequence ID" value="SLM93605.1"/>
    <property type="molecule type" value="Genomic_DNA"/>
</dbReference>
<dbReference type="PROSITE" id="PS00072">
    <property type="entry name" value="ACYL_COA_DH_1"/>
    <property type="match status" value="1"/>
</dbReference>
<evidence type="ECO:0000256" key="3">
    <source>
        <dbReference type="ARBA" id="ARBA00009347"/>
    </source>
</evidence>
<evidence type="ECO:0000313" key="13">
    <source>
        <dbReference type="EMBL" id="SLM93605.1"/>
    </source>
</evidence>
<protein>
    <submittedName>
        <fullName evidence="13">Branched-chain acyl-CoA dehydrogenase</fullName>
        <ecNumber evidence="13">1.3.99.12</ecNumber>
    </submittedName>
</protein>
<evidence type="ECO:0000256" key="8">
    <source>
        <dbReference type="RuleBase" id="RU362125"/>
    </source>
</evidence>